<dbReference type="InterPro" id="IPR014150">
    <property type="entry name" value="Conjugal_tfr_TrbL"/>
</dbReference>
<organism evidence="8 9">
    <name type="scientific">Pseudomonas capeferrum</name>
    <dbReference type="NCBI Taxonomy" id="1495066"/>
    <lineage>
        <taxon>Bacteria</taxon>
        <taxon>Pseudomonadati</taxon>
        <taxon>Pseudomonadota</taxon>
        <taxon>Gammaproteobacteria</taxon>
        <taxon>Pseudomonadales</taxon>
        <taxon>Pseudomonadaceae</taxon>
        <taxon>Pseudomonas</taxon>
    </lineage>
</organism>
<feature type="transmembrane region" description="Helical" evidence="6">
    <location>
        <begin position="55"/>
        <end position="77"/>
    </location>
</feature>
<sequence length="584" mass="57735">MKLKNGSLSVAPLVLGAALLLLAVHANAADSAPDIGFFDTILQRFSDAAKGWRTIILQAATRLFWTLAVISMVWTFGLMALRKADIGEFFAEMLRFIMFVGFYFWLLTNGPNFADSLVKSLSKLGSQAGGLPVYNDKFGLSPSEIVQLGFDIFGKIVDNMSMWPSKIAFSIAGVVMGLAILMVLVVIAINMLLLTVSAWVLAYAGIFFLGFGGARWTSDMAINYFKTVLGMAVQILAMLLLLSVGKTFLDQYYAALSADINGTNLKAMAALLVCCVVLMALVAKIPPVLAGIINGSSVNGGGIGNTMGIATLAGAAAMAASAGASALSGGGSALASGMANAAGGAQSMYSAFKSAQSNVASGSDIVSRMSGMFGGGGGGSGSGGSGGNGSPLSSAMGLASAASGGMDGGVASSAMSAMSSAGGQSSGGGAEQSSEAGSGSGGGSEGGSSGAMEQAGSSGTESGGGQSSGGGEASQRIADSGAGGQSGEHGGGKPSTGSGGGSGSASKLGNAGRIALDMGANLAAGVGRMAQARIDQTAAGRLAAEISSPGSSRASSNLNTSSTSRNFDPASEVADFRDSKLEKS</sequence>
<name>A0ABY7R9Z9_9PSED</name>
<keyword evidence="4 6" id="KW-0472">Membrane</keyword>
<feature type="compositionally biased region" description="Basic and acidic residues" evidence="5">
    <location>
        <begin position="574"/>
        <end position="584"/>
    </location>
</feature>
<evidence type="ECO:0000256" key="7">
    <source>
        <dbReference type="SAM" id="SignalP"/>
    </source>
</evidence>
<evidence type="ECO:0000313" key="9">
    <source>
        <dbReference type="Proteomes" id="UP001214301"/>
    </source>
</evidence>
<evidence type="ECO:0000313" key="8">
    <source>
        <dbReference type="EMBL" id="WCI00388.1"/>
    </source>
</evidence>
<feature type="transmembrane region" description="Helical" evidence="6">
    <location>
        <begin position="196"/>
        <end position="216"/>
    </location>
</feature>
<evidence type="ECO:0000256" key="6">
    <source>
        <dbReference type="SAM" id="Phobius"/>
    </source>
</evidence>
<gene>
    <name evidence="8" type="primary">trbL</name>
    <name evidence="8" type="ORF">PMC74_00320</name>
</gene>
<proteinExistence type="predicted"/>
<evidence type="ECO:0000256" key="4">
    <source>
        <dbReference type="ARBA" id="ARBA00023136"/>
    </source>
</evidence>
<feature type="region of interest" description="Disordered" evidence="5">
    <location>
        <begin position="408"/>
        <end position="509"/>
    </location>
</feature>
<dbReference type="Proteomes" id="UP001214301">
    <property type="component" value="Chromosome"/>
</dbReference>
<evidence type="ECO:0000256" key="3">
    <source>
        <dbReference type="ARBA" id="ARBA00022989"/>
    </source>
</evidence>
<evidence type="ECO:0000256" key="1">
    <source>
        <dbReference type="ARBA" id="ARBA00004141"/>
    </source>
</evidence>
<keyword evidence="7" id="KW-0732">Signal</keyword>
<evidence type="ECO:0000256" key="2">
    <source>
        <dbReference type="ARBA" id="ARBA00022692"/>
    </source>
</evidence>
<keyword evidence="2 6" id="KW-0812">Transmembrane</keyword>
<feature type="transmembrane region" description="Helical" evidence="6">
    <location>
        <begin position="89"/>
        <end position="107"/>
    </location>
</feature>
<dbReference type="EMBL" id="CP116669">
    <property type="protein sequence ID" value="WCI00388.1"/>
    <property type="molecule type" value="Genomic_DNA"/>
</dbReference>
<accession>A0ABY7R9Z9</accession>
<feature type="compositionally biased region" description="Gly residues" evidence="5">
    <location>
        <begin position="438"/>
        <end position="449"/>
    </location>
</feature>
<dbReference type="InterPro" id="IPR007688">
    <property type="entry name" value="Conjugal_tfr_TrbL/VirB6"/>
</dbReference>
<protein>
    <submittedName>
        <fullName evidence="8">P-type conjugative transfer protein TrbL</fullName>
    </submittedName>
</protein>
<dbReference type="NCBIfam" id="TIGR02783">
    <property type="entry name" value="TrbL_P"/>
    <property type="match status" value="1"/>
</dbReference>
<feature type="compositionally biased region" description="Gly residues" evidence="5">
    <location>
        <begin position="461"/>
        <end position="472"/>
    </location>
</feature>
<evidence type="ECO:0000256" key="5">
    <source>
        <dbReference type="SAM" id="MobiDB-lite"/>
    </source>
</evidence>
<dbReference type="Pfam" id="PF04610">
    <property type="entry name" value="TrbL"/>
    <property type="match status" value="1"/>
</dbReference>
<feature type="compositionally biased region" description="Low complexity" evidence="5">
    <location>
        <begin position="408"/>
        <end position="423"/>
    </location>
</feature>
<feature type="compositionally biased region" description="Gly residues" evidence="5">
    <location>
        <begin position="481"/>
        <end position="503"/>
    </location>
</feature>
<dbReference type="RefSeq" id="WP_052040636.1">
    <property type="nucleotide sequence ID" value="NZ_CP116669.1"/>
</dbReference>
<feature type="transmembrane region" description="Helical" evidence="6">
    <location>
        <begin position="222"/>
        <end position="244"/>
    </location>
</feature>
<feature type="transmembrane region" description="Helical" evidence="6">
    <location>
        <begin position="167"/>
        <end position="189"/>
    </location>
</feature>
<feature type="compositionally biased region" description="Low complexity" evidence="5">
    <location>
        <begin position="551"/>
        <end position="566"/>
    </location>
</feature>
<comment type="subcellular location">
    <subcellularLocation>
        <location evidence="1">Membrane</location>
        <topology evidence="1">Multi-pass membrane protein</topology>
    </subcellularLocation>
</comment>
<feature type="chain" id="PRO_5045465869" evidence="7">
    <location>
        <begin position="29"/>
        <end position="584"/>
    </location>
</feature>
<feature type="region of interest" description="Disordered" evidence="5">
    <location>
        <begin position="545"/>
        <end position="584"/>
    </location>
</feature>
<feature type="transmembrane region" description="Helical" evidence="6">
    <location>
        <begin position="265"/>
        <end position="283"/>
    </location>
</feature>
<keyword evidence="3 6" id="KW-1133">Transmembrane helix</keyword>
<reference evidence="8 9" key="1">
    <citation type="journal article" date="2020" name="Front. Microbiol.">
        <title>Toward Biorecycling: Isolation of a Soil Bacterium That Grows on a Polyurethane Oligomer and Monomer.</title>
        <authorList>
            <person name="Espinosa M.J.C."/>
            <person name="Blanco A.C."/>
            <person name="Schmidgall T."/>
            <person name="Atanasoff-Kardjalieff A.K."/>
            <person name="Kappelmeyer U."/>
            <person name="Tischler D."/>
            <person name="Pieper D.H."/>
            <person name="Heipieper H.J."/>
            <person name="Eberlein C."/>
        </authorList>
    </citation>
    <scope>NUCLEOTIDE SEQUENCE [LARGE SCALE GENOMIC DNA]</scope>
    <source>
        <strain evidence="8 9">TDA1</strain>
    </source>
</reference>
<feature type="compositionally biased region" description="Low complexity" evidence="5">
    <location>
        <begin position="450"/>
        <end position="460"/>
    </location>
</feature>
<keyword evidence="9" id="KW-1185">Reference proteome</keyword>
<feature type="signal peptide" evidence="7">
    <location>
        <begin position="1"/>
        <end position="28"/>
    </location>
</feature>